<dbReference type="InParanoid" id="A0A0G4FGM7"/>
<gene>
    <name evidence="3" type="ORF">Vbra_15379</name>
</gene>
<protein>
    <submittedName>
        <fullName evidence="3">Uncharacterized protein</fullName>
    </submittedName>
</protein>
<feature type="compositionally biased region" description="Low complexity" evidence="2">
    <location>
        <begin position="26"/>
        <end position="45"/>
    </location>
</feature>
<feature type="coiled-coil region" evidence="1">
    <location>
        <begin position="326"/>
        <end position="353"/>
    </location>
</feature>
<accession>A0A0G4FGM7</accession>
<feature type="compositionally biased region" description="Basic residues" evidence="2">
    <location>
        <begin position="10"/>
        <end position="25"/>
    </location>
</feature>
<organism evidence="3 4">
    <name type="scientific">Vitrella brassicaformis (strain CCMP3155)</name>
    <dbReference type="NCBI Taxonomy" id="1169540"/>
    <lineage>
        <taxon>Eukaryota</taxon>
        <taxon>Sar</taxon>
        <taxon>Alveolata</taxon>
        <taxon>Colpodellida</taxon>
        <taxon>Vitrellaceae</taxon>
        <taxon>Vitrella</taxon>
    </lineage>
</organism>
<dbReference type="EMBL" id="CDMY01000436">
    <property type="protein sequence ID" value="CEM12644.1"/>
    <property type="molecule type" value="Genomic_DNA"/>
</dbReference>
<dbReference type="Proteomes" id="UP000041254">
    <property type="component" value="Unassembled WGS sequence"/>
</dbReference>
<dbReference type="VEuPathDB" id="CryptoDB:Vbra_15379"/>
<feature type="compositionally biased region" description="Basic and acidic residues" evidence="2">
    <location>
        <begin position="145"/>
        <end position="167"/>
    </location>
</feature>
<proteinExistence type="predicted"/>
<evidence type="ECO:0000256" key="1">
    <source>
        <dbReference type="SAM" id="Coils"/>
    </source>
</evidence>
<dbReference type="AlphaFoldDB" id="A0A0G4FGM7"/>
<feature type="compositionally biased region" description="Low complexity" evidence="2">
    <location>
        <begin position="63"/>
        <end position="75"/>
    </location>
</feature>
<evidence type="ECO:0000256" key="2">
    <source>
        <dbReference type="SAM" id="MobiDB-lite"/>
    </source>
</evidence>
<name>A0A0G4FGM7_VITBC</name>
<sequence>MSSPAGKAKAAGKGKAKPKSPKAKSKPAIVPPLALSASAPANEEPSTIRFADVQGEENHEADPTLATPSSPAASSIRVSPRTPASVKSQPTKGALSAAGTRGALSARGPGPRPTTPRPPKADIGQDEVKEEKRQYIRRMSQVLQRGKDIEEERQRKIQEKTETKLDDAEARRLQAIERQKRQLQEEAKRKAEALQRAKELEDERQRRFMEKAEGTLEAAEQRRLQAIDRQRKQLHEAAIKKAEALDRAKKIEEERIRALEARQTRFSDAEARRLSYLEEMRRRMRELGDTAAALARARMLEEERLIQLLAALADKDRDRTRREALIKKVKKKVTQLIEEERAVQERKRKLLQEIMLAEGRGKMMVQAPGAAAPAIPPIIAAELARQETQLHEIRRSSMMVRRASQAMIDQHVVLDLDHYEEDVPVVLPPQGEEHQPVEVTSLLASQLSSLVGSVIKPMSAPPPPRMGPQDEWHVRWFYRDEPIEGVPIFLDPTLPLVPQSRAFRRGWSMCCQKKAPPKPVVDAREDGPDRGCVSCTPRKPPPFVPESRLVMNISPGGPVRPTAVPGGLAVPQQQQQQQPRQLRVETRRERGCVSSSLCCTPRRPVKETTEGRPRVAWESHNYPLAQSVPIIQSDPFLIPGIMTHR</sequence>
<feature type="region of interest" description="Disordered" evidence="2">
    <location>
        <begin position="1"/>
        <end position="167"/>
    </location>
</feature>
<evidence type="ECO:0000313" key="4">
    <source>
        <dbReference type="Proteomes" id="UP000041254"/>
    </source>
</evidence>
<reference evidence="3 4" key="1">
    <citation type="submission" date="2014-11" db="EMBL/GenBank/DDBJ databases">
        <authorList>
            <person name="Zhu J."/>
            <person name="Qi W."/>
            <person name="Song R."/>
        </authorList>
    </citation>
    <scope>NUCLEOTIDE SEQUENCE [LARGE SCALE GENOMIC DNA]</scope>
</reference>
<evidence type="ECO:0000313" key="3">
    <source>
        <dbReference type="EMBL" id="CEM12644.1"/>
    </source>
</evidence>
<keyword evidence="1" id="KW-0175">Coiled coil</keyword>
<keyword evidence="4" id="KW-1185">Reference proteome</keyword>